<dbReference type="CDD" id="cd06261">
    <property type="entry name" value="TM_PBP2"/>
    <property type="match status" value="1"/>
</dbReference>
<feature type="transmembrane region" description="Helical" evidence="10">
    <location>
        <begin position="147"/>
        <end position="168"/>
    </location>
</feature>
<evidence type="ECO:0000256" key="9">
    <source>
        <dbReference type="ARBA" id="ARBA00023136"/>
    </source>
</evidence>
<dbReference type="InterPro" id="IPR035906">
    <property type="entry name" value="MetI-like_sf"/>
</dbReference>
<feature type="transmembrane region" description="Helical" evidence="10">
    <location>
        <begin position="86"/>
        <end position="106"/>
    </location>
</feature>
<keyword evidence="5 11" id="KW-1003">Cell membrane</keyword>
<dbReference type="Pfam" id="PF00528">
    <property type="entry name" value="BPD_transp_1"/>
    <property type="match status" value="1"/>
</dbReference>
<dbReference type="EMBL" id="AP018694">
    <property type="protein sequence ID" value="BBE16867.1"/>
    <property type="molecule type" value="Genomic_DNA"/>
</dbReference>
<evidence type="ECO:0000256" key="4">
    <source>
        <dbReference type="ARBA" id="ARBA00022448"/>
    </source>
</evidence>
<evidence type="ECO:0000256" key="7">
    <source>
        <dbReference type="ARBA" id="ARBA00022692"/>
    </source>
</evidence>
<evidence type="ECO:0000256" key="8">
    <source>
        <dbReference type="ARBA" id="ARBA00022989"/>
    </source>
</evidence>
<comment type="similarity">
    <text evidence="3 11">Belongs to the binding-protein-dependent transport system permease family. CysTW subfamily.</text>
</comment>
<feature type="domain" description="ABC transmembrane type-1" evidence="12">
    <location>
        <begin position="9"/>
        <end position="213"/>
    </location>
</feature>
<keyword evidence="8 10" id="KW-1133">Transmembrane helix</keyword>
<dbReference type="NCBIfam" id="TIGR02141">
    <property type="entry name" value="modB_ABC"/>
    <property type="match status" value="1"/>
</dbReference>
<evidence type="ECO:0000256" key="3">
    <source>
        <dbReference type="ARBA" id="ARBA00007069"/>
    </source>
</evidence>
<dbReference type="GO" id="GO:0015098">
    <property type="term" value="F:molybdate ion transmembrane transporter activity"/>
    <property type="evidence" value="ECO:0007669"/>
    <property type="project" value="UniProtKB-UniRule"/>
</dbReference>
<evidence type="ECO:0000256" key="10">
    <source>
        <dbReference type="RuleBase" id="RU363032"/>
    </source>
</evidence>
<dbReference type="PANTHER" id="PTHR30183">
    <property type="entry name" value="MOLYBDENUM TRANSPORT SYSTEM PERMEASE PROTEIN MODB"/>
    <property type="match status" value="1"/>
</dbReference>
<feature type="transmembrane region" description="Helical" evidence="10">
    <location>
        <begin position="198"/>
        <end position="216"/>
    </location>
</feature>
<dbReference type="InterPro" id="IPR011867">
    <property type="entry name" value="ModB_ABC"/>
</dbReference>
<evidence type="ECO:0000256" key="11">
    <source>
        <dbReference type="RuleBase" id="RU365097"/>
    </source>
</evidence>
<dbReference type="RefSeq" id="WP_318349904.1">
    <property type="nucleotide sequence ID" value="NZ_AP018694.1"/>
</dbReference>
<gene>
    <name evidence="13" type="ORF">AQPE_1014</name>
</gene>
<evidence type="ECO:0000259" key="12">
    <source>
        <dbReference type="PROSITE" id="PS50928"/>
    </source>
</evidence>
<reference evidence="13" key="1">
    <citation type="journal article" date="2020" name="Int. J. Syst. Evol. Microbiol.">
        <title>Aquipluma nitroreducens gen. nov. sp. nov., a novel facultatively anaerobic bacterium isolated from a freshwater lake.</title>
        <authorList>
            <person name="Watanabe M."/>
            <person name="Kojima H."/>
            <person name="Fukui M."/>
        </authorList>
    </citation>
    <scope>NUCLEOTIDE SEQUENCE</scope>
    <source>
        <strain evidence="13">MeG22</strain>
    </source>
</reference>
<sequence>MDAQFAQTLWITLKLAVSTTVILIIIGLPFSGWLAYTRIKIKPLIEALVSMPMVLPPSVIGYYMLVIYSPRNWFGEWLGQIFNVRLAFSFEGVLIASVIFSLPFMIQPLQNGLRSLPDSLREASYTLGKSKVRTFFKVLLPNIKPSIITAVALTFAHSIGEFGVVLMVGGNMPGETRVASIAIYDEVQSLNFEAANRYALILFLISLILLTTIYSVNKKYDTWKIV</sequence>
<keyword evidence="9 10" id="KW-0472">Membrane</keyword>
<comment type="function">
    <text evidence="1 11">Part of the binding-protein-dependent transport system for molybdenum; probably responsible for the translocation of the substrate across the membrane.</text>
</comment>
<dbReference type="PANTHER" id="PTHR30183:SF8">
    <property type="entry name" value="MOLYBDENUM TRANSPORT SYSTEM PERMEASE"/>
    <property type="match status" value="1"/>
</dbReference>
<comment type="subcellular location">
    <subcellularLocation>
        <location evidence="2 10">Cell membrane</location>
        <topology evidence="2 10">Multi-pass membrane protein</topology>
    </subcellularLocation>
</comment>
<dbReference type="Proteomes" id="UP001193389">
    <property type="component" value="Chromosome"/>
</dbReference>
<dbReference type="SUPFAM" id="SSF161098">
    <property type="entry name" value="MetI-like"/>
    <property type="match status" value="1"/>
</dbReference>
<keyword evidence="6 11" id="KW-0500">Molybdenum</keyword>
<dbReference type="Gene3D" id="1.10.3720.10">
    <property type="entry name" value="MetI-like"/>
    <property type="match status" value="1"/>
</dbReference>
<keyword evidence="7 10" id="KW-0812">Transmembrane</keyword>
<proteinExistence type="inferred from homology"/>
<evidence type="ECO:0000256" key="5">
    <source>
        <dbReference type="ARBA" id="ARBA00022475"/>
    </source>
</evidence>
<keyword evidence="14" id="KW-1185">Reference proteome</keyword>
<accession>A0A5K7S5T8</accession>
<evidence type="ECO:0000313" key="13">
    <source>
        <dbReference type="EMBL" id="BBE16867.1"/>
    </source>
</evidence>
<dbReference type="AlphaFoldDB" id="A0A5K7S5T8"/>
<dbReference type="KEGG" id="anf:AQPE_1014"/>
<organism evidence="13 14">
    <name type="scientific">Aquipluma nitroreducens</name>
    <dbReference type="NCBI Taxonomy" id="2010828"/>
    <lineage>
        <taxon>Bacteria</taxon>
        <taxon>Pseudomonadati</taxon>
        <taxon>Bacteroidota</taxon>
        <taxon>Bacteroidia</taxon>
        <taxon>Marinilabiliales</taxon>
        <taxon>Prolixibacteraceae</taxon>
        <taxon>Aquipluma</taxon>
    </lineage>
</organism>
<dbReference type="InterPro" id="IPR000515">
    <property type="entry name" value="MetI-like"/>
</dbReference>
<evidence type="ECO:0000313" key="14">
    <source>
        <dbReference type="Proteomes" id="UP001193389"/>
    </source>
</evidence>
<name>A0A5K7S5T8_9BACT</name>
<feature type="transmembrane region" description="Helical" evidence="10">
    <location>
        <begin position="48"/>
        <end position="66"/>
    </location>
</feature>
<keyword evidence="4 10" id="KW-0813">Transport</keyword>
<evidence type="ECO:0000256" key="2">
    <source>
        <dbReference type="ARBA" id="ARBA00004651"/>
    </source>
</evidence>
<dbReference type="GO" id="GO:0005886">
    <property type="term" value="C:plasma membrane"/>
    <property type="evidence" value="ECO:0007669"/>
    <property type="project" value="UniProtKB-SubCell"/>
</dbReference>
<dbReference type="PROSITE" id="PS50928">
    <property type="entry name" value="ABC_TM1"/>
    <property type="match status" value="1"/>
</dbReference>
<evidence type="ECO:0000256" key="6">
    <source>
        <dbReference type="ARBA" id="ARBA00022505"/>
    </source>
</evidence>
<evidence type="ECO:0000256" key="1">
    <source>
        <dbReference type="ARBA" id="ARBA00002949"/>
    </source>
</evidence>
<feature type="transmembrane region" description="Helical" evidence="10">
    <location>
        <begin position="15"/>
        <end position="36"/>
    </location>
</feature>
<protein>
    <recommendedName>
        <fullName evidence="11">Molybdenum transport system permease</fullName>
    </recommendedName>
</protein>